<evidence type="ECO:0000313" key="10">
    <source>
        <dbReference type="EMBL" id="OGG64625.1"/>
    </source>
</evidence>
<evidence type="ECO:0000256" key="6">
    <source>
        <dbReference type="ARBA" id="ARBA00022989"/>
    </source>
</evidence>
<evidence type="ECO:0000256" key="5">
    <source>
        <dbReference type="ARBA" id="ARBA00022692"/>
    </source>
</evidence>
<comment type="subcellular location">
    <subcellularLocation>
        <location evidence="1">Cell membrane</location>
        <topology evidence="1">Multi-pass membrane protein</topology>
    </subcellularLocation>
</comment>
<comment type="caution">
    <text evidence="10">The sequence shown here is derived from an EMBL/GenBank/DDBJ whole genome shotgun (WGS) entry which is preliminary data.</text>
</comment>
<keyword evidence="5 8" id="KW-0812">Transmembrane</keyword>
<dbReference type="PANTHER" id="PTHR33908:SF11">
    <property type="entry name" value="MEMBRANE PROTEIN"/>
    <property type="match status" value="1"/>
</dbReference>
<feature type="transmembrane region" description="Helical" evidence="8">
    <location>
        <begin position="416"/>
        <end position="434"/>
    </location>
</feature>
<dbReference type="GO" id="GO:0016763">
    <property type="term" value="F:pentosyltransferase activity"/>
    <property type="evidence" value="ECO:0007669"/>
    <property type="project" value="TreeGrafter"/>
</dbReference>
<evidence type="ECO:0000256" key="7">
    <source>
        <dbReference type="ARBA" id="ARBA00023136"/>
    </source>
</evidence>
<dbReference type="STRING" id="1798496.A3C94_00910"/>
<keyword evidence="4" id="KW-0808">Transferase</keyword>
<dbReference type="GO" id="GO:0005886">
    <property type="term" value="C:plasma membrane"/>
    <property type="evidence" value="ECO:0007669"/>
    <property type="project" value="UniProtKB-SubCell"/>
</dbReference>
<evidence type="ECO:0000256" key="1">
    <source>
        <dbReference type="ARBA" id="ARBA00004651"/>
    </source>
</evidence>
<dbReference type="Proteomes" id="UP000177232">
    <property type="component" value="Unassembled WGS sequence"/>
</dbReference>
<feature type="transmembrane region" description="Helical" evidence="8">
    <location>
        <begin position="15"/>
        <end position="36"/>
    </location>
</feature>
<dbReference type="InterPro" id="IPR038731">
    <property type="entry name" value="RgtA/B/C-like"/>
</dbReference>
<reference evidence="10 11" key="1">
    <citation type="journal article" date="2016" name="Nat. Commun.">
        <title>Thousands of microbial genomes shed light on interconnected biogeochemical processes in an aquifer system.</title>
        <authorList>
            <person name="Anantharaman K."/>
            <person name="Brown C.T."/>
            <person name="Hug L.A."/>
            <person name="Sharon I."/>
            <person name="Castelle C.J."/>
            <person name="Probst A.J."/>
            <person name="Thomas B.C."/>
            <person name="Singh A."/>
            <person name="Wilkins M.J."/>
            <person name="Karaoz U."/>
            <person name="Brodie E.L."/>
            <person name="Williams K.H."/>
            <person name="Hubbard S.S."/>
            <person name="Banfield J.F."/>
        </authorList>
    </citation>
    <scope>NUCLEOTIDE SEQUENCE [LARGE SCALE GENOMIC DNA]</scope>
</reference>
<dbReference type="AlphaFoldDB" id="A0A1F6DT57"/>
<evidence type="ECO:0000313" key="11">
    <source>
        <dbReference type="Proteomes" id="UP000177232"/>
    </source>
</evidence>
<dbReference type="PANTHER" id="PTHR33908">
    <property type="entry name" value="MANNOSYLTRANSFERASE YKCB-RELATED"/>
    <property type="match status" value="1"/>
</dbReference>
<gene>
    <name evidence="10" type="ORF">A3C94_00910</name>
</gene>
<accession>A0A1F6DT57</accession>
<feature type="transmembrane region" description="Helical" evidence="8">
    <location>
        <begin position="147"/>
        <end position="172"/>
    </location>
</feature>
<keyword evidence="3" id="KW-0328">Glycosyltransferase</keyword>
<organism evidence="10 11">
    <name type="scientific">Candidatus Kaiserbacteria bacterium RIFCSPHIGHO2_02_FULL_55_17</name>
    <dbReference type="NCBI Taxonomy" id="1798496"/>
    <lineage>
        <taxon>Bacteria</taxon>
        <taxon>Candidatus Kaiseribacteriota</taxon>
    </lineage>
</organism>
<dbReference type="Pfam" id="PF13231">
    <property type="entry name" value="PMT_2"/>
    <property type="match status" value="1"/>
</dbReference>
<evidence type="ECO:0000259" key="9">
    <source>
        <dbReference type="Pfam" id="PF13231"/>
    </source>
</evidence>
<sequence length="478" mass="54304">MRVNYTWYTRHKKEVLLFAVAFALRVAMFLVLWQWFIVLGNLPQSASHYPIVEGDSSSYFILSQNLLQHHEYSLSASPPFVPESFRLPGYPFFLYFFQLLGFPLVLIILIQMMLGSGSVVLTYLIGKKFLSEKTALIAALLLSIEPTTLFFSTFVGSETIFVFALLLGIYLFLQKEGAVVRRLLLAFAGGLLFGFAILTRVIAQFLPPLMLVAYIAFYRKELRPYARSIAHLAAFSIGIILVIAPWSLRNHALYDVFDISATPYVNFAQYNLPLFYSYSHRVPLGETFAMYQAPLRSSTTPAASLTNKPIFQKQIRDTLEGNFFSYLYFHAVKTVPFFVTDGVRDMNRYVGLVPIPPDQTNFSDMLIRGDIAGIAKYFISPSPNLWMLLVGSVPWILITALWLFELAYVLIKRPDTFWFVCIASGIILYFAFLTGPVTEHRYRMPAAPFMLLLAVEGARTLWRVLRIRDAAASRALLP</sequence>
<protein>
    <recommendedName>
        <fullName evidence="9">Glycosyltransferase RgtA/B/C/D-like domain-containing protein</fullName>
    </recommendedName>
</protein>
<keyword evidence="7 8" id="KW-0472">Membrane</keyword>
<keyword evidence="6 8" id="KW-1133">Transmembrane helix</keyword>
<keyword evidence="2" id="KW-1003">Cell membrane</keyword>
<feature type="transmembrane region" description="Helical" evidence="8">
    <location>
        <begin position="184"/>
        <end position="217"/>
    </location>
</feature>
<dbReference type="GO" id="GO:0009103">
    <property type="term" value="P:lipopolysaccharide biosynthetic process"/>
    <property type="evidence" value="ECO:0007669"/>
    <property type="project" value="UniProtKB-ARBA"/>
</dbReference>
<proteinExistence type="predicted"/>
<dbReference type="EMBL" id="MFLJ01000016">
    <property type="protein sequence ID" value="OGG64625.1"/>
    <property type="molecule type" value="Genomic_DNA"/>
</dbReference>
<evidence type="ECO:0000256" key="3">
    <source>
        <dbReference type="ARBA" id="ARBA00022676"/>
    </source>
</evidence>
<feature type="transmembrane region" description="Helical" evidence="8">
    <location>
        <begin position="385"/>
        <end position="404"/>
    </location>
</feature>
<name>A0A1F6DT57_9BACT</name>
<evidence type="ECO:0000256" key="8">
    <source>
        <dbReference type="SAM" id="Phobius"/>
    </source>
</evidence>
<dbReference type="InterPro" id="IPR050297">
    <property type="entry name" value="LipidA_mod_glycosyltrf_83"/>
</dbReference>
<evidence type="ECO:0000256" key="2">
    <source>
        <dbReference type="ARBA" id="ARBA00022475"/>
    </source>
</evidence>
<feature type="transmembrane region" description="Helical" evidence="8">
    <location>
        <begin position="229"/>
        <end position="248"/>
    </location>
</feature>
<feature type="transmembrane region" description="Helical" evidence="8">
    <location>
        <begin position="93"/>
        <end position="126"/>
    </location>
</feature>
<evidence type="ECO:0000256" key="4">
    <source>
        <dbReference type="ARBA" id="ARBA00022679"/>
    </source>
</evidence>
<feature type="domain" description="Glycosyltransferase RgtA/B/C/D-like" evidence="9">
    <location>
        <begin position="90"/>
        <end position="245"/>
    </location>
</feature>